<dbReference type="EMBL" id="SUPK01000001">
    <property type="protein sequence ID" value="TJY44069.1"/>
    <property type="molecule type" value="Genomic_DNA"/>
</dbReference>
<dbReference type="SUPFAM" id="SSF53756">
    <property type="entry name" value="UDP-Glycosyltransferase/glycogen phosphorylase"/>
    <property type="match status" value="1"/>
</dbReference>
<dbReference type="Pfam" id="PF06925">
    <property type="entry name" value="MGDG_synth"/>
    <property type="match status" value="1"/>
</dbReference>
<protein>
    <submittedName>
        <fullName evidence="6">Glycosyltransferase</fullName>
    </submittedName>
</protein>
<feature type="domain" description="Diacylglycerol glucosyltransferase N-terminal" evidence="5">
    <location>
        <begin position="18"/>
        <end position="180"/>
    </location>
</feature>
<evidence type="ECO:0000259" key="5">
    <source>
        <dbReference type="Pfam" id="PF06925"/>
    </source>
</evidence>
<dbReference type="PANTHER" id="PTHR43025">
    <property type="entry name" value="MONOGALACTOSYLDIACYLGLYCEROL SYNTHASE"/>
    <property type="match status" value="1"/>
</dbReference>
<dbReference type="Pfam" id="PF00534">
    <property type="entry name" value="Glycos_transf_1"/>
    <property type="match status" value="1"/>
</dbReference>
<comment type="caution">
    <text evidence="6">The sequence shown here is derived from an EMBL/GenBank/DDBJ whole genome shotgun (WGS) entry which is preliminary data.</text>
</comment>
<dbReference type="GO" id="GO:0016758">
    <property type="term" value="F:hexosyltransferase activity"/>
    <property type="evidence" value="ECO:0007669"/>
    <property type="project" value="InterPro"/>
</dbReference>
<dbReference type="Proteomes" id="UP000309673">
    <property type="component" value="Unassembled WGS sequence"/>
</dbReference>
<sequence>MSHDPCIVIIYSTFGDGHVQAAKAIRQTLASRGVKRIHMIDLLAEAHPYWNALSRFTYLKSTVYFPKLYGWSYRVTNRANPDPKLSRLFHSIGKRKMKQVIEELRPDAVIHTFPYLAMSEMCGEKGIGIPTFTVLTDYVLHSRWVHPHTDRYFVATEQLKQALTDAGIGENRIAVSGIPIRNAFGKPMDKQALSAKYGLNPENRYVLISAGAYGVLSDVRKMVQGVLENTGFHVLLVCGKNRKLLQEMQTAYEGENRIRVMGFVEQMEELMAVSSCLLTKAGGITLTEALSASLPVIVYRPLPGQEEGNADVLRSQSALYTAHDLAELKERLRQLEHESGRRRMERAMKAVYRPNAAESIVADVLMIMEQYSYRKRKYAVPAERQAAHAHGYY</sequence>
<evidence type="ECO:0000259" key="4">
    <source>
        <dbReference type="Pfam" id="PF00534"/>
    </source>
</evidence>
<evidence type="ECO:0000256" key="2">
    <source>
        <dbReference type="ARBA" id="ARBA00022676"/>
    </source>
</evidence>
<dbReference type="PANTHER" id="PTHR43025:SF3">
    <property type="entry name" value="MONOGALACTOSYLDIACYLGLYCEROL SYNTHASE 1, CHLOROPLASTIC"/>
    <property type="match status" value="1"/>
</dbReference>
<name>A0A4V5LSS5_9BACL</name>
<keyword evidence="7" id="KW-1185">Reference proteome</keyword>
<dbReference type="InterPro" id="IPR001296">
    <property type="entry name" value="Glyco_trans_1"/>
</dbReference>
<dbReference type="GO" id="GO:0009247">
    <property type="term" value="P:glycolipid biosynthetic process"/>
    <property type="evidence" value="ECO:0007669"/>
    <property type="project" value="InterPro"/>
</dbReference>
<feature type="domain" description="Glycosyl transferase family 1" evidence="4">
    <location>
        <begin position="234"/>
        <end position="343"/>
    </location>
</feature>
<accession>A0A4V5LSS5</accession>
<keyword evidence="2" id="KW-0328">Glycosyltransferase</keyword>
<evidence type="ECO:0000256" key="1">
    <source>
        <dbReference type="ARBA" id="ARBA00006962"/>
    </source>
</evidence>
<dbReference type="Gene3D" id="3.40.50.2000">
    <property type="entry name" value="Glycogen Phosphorylase B"/>
    <property type="match status" value="1"/>
</dbReference>
<dbReference type="GO" id="GO:0016020">
    <property type="term" value="C:membrane"/>
    <property type="evidence" value="ECO:0007669"/>
    <property type="project" value="GOC"/>
</dbReference>
<proteinExistence type="inferred from homology"/>
<comment type="similarity">
    <text evidence="1">Belongs to the glycosyltransferase 28 family.</text>
</comment>
<evidence type="ECO:0000256" key="3">
    <source>
        <dbReference type="ARBA" id="ARBA00022679"/>
    </source>
</evidence>
<gene>
    <name evidence="6" type="ORF">E5161_01335</name>
</gene>
<dbReference type="AlphaFoldDB" id="A0A4V5LSS5"/>
<organism evidence="6 7">
    <name type="scientific">Cohnella pontilimi</name>
    <dbReference type="NCBI Taxonomy" id="2564100"/>
    <lineage>
        <taxon>Bacteria</taxon>
        <taxon>Bacillati</taxon>
        <taxon>Bacillota</taxon>
        <taxon>Bacilli</taxon>
        <taxon>Bacillales</taxon>
        <taxon>Paenibacillaceae</taxon>
        <taxon>Cohnella</taxon>
    </lineage>
</organism>
<keyword evidence="3 6" id="KW-0808">Transferase</keyword>
<dbReference type="RefSeq" id="WP_136775789.1">
    <property type="nucleotide sequence ID" value="NZ_SUPK01000001.1"/>
</dbReference>
<dbReference type="InterPro" id="IPR050519">
    <property type="entry name" value="Glycosyltransf_28_UgtP"/>
</dbReference>
<evidence type="ECO:0000313" key="7">
    <source>
        <dbReference type="Proteomes" id="UP000309673"/>
    </source>
</evidence>
<evidence type="ECO:0000313" key="6">
    <source>
        <dbReference type="EMBL" id="TJY44069.1"/>
    </source>
</evidence>
<reference evidence="6 7" key="1">
    <citation type="submission" date="2019-04" db="EMBL/GenBank/DDBJ databases">
        <title>Cohnella sp. nov., isolated from soil.</title>
        <authorList>
            <person name="Kim W."/>
        </authorList>
    </citation>
    <scope>NUCLEOTIDE SEQUENCE [LARGE SCALE GENOMIC DNA]</scope>
    <source>
        <strain evidence="6 7">CAU 1483</strain>
    </source>
</reference>
<dbReference type="OrthoDB" id="9815663at2"/>
<dbReference type="InterPro" id="IPR009695">
    <property type="entry name" value="Diacylglyc_glucosyltr_N"/>
</dbReference>